<dbReference type="PROSITE" id="PS00622">
    <property type="entry name" value="HTH_LUXR_1"/>
    <property type="match status" value="1"/>
</dbReference>
<dbReference type="PATRIC" id="fig|658445.3.peg.1181"/>
<dbReference type="STRING" id="658445.H744_1c1097"/>
<dbReference type="Gene3D" id="1.10.10.10">
    <property type="entry name" value="Winged helix-like DNA-binding domain superfamily/Winged helix DNA-binding domain"/>
    <property type="match status" value="1"/>
</dbReference>
<evidence type="ECO:0000313" key="5">
    <source>
        <dbReference type="EMBL" id="AJR06122.1"/>
    </source>
</evidence>
<name>A0A0C5WIX1_9GAMM</name>
<dbReference type="HOGENOM" id="CLU_2539626_0_0_6"/>
<dbReference type="InterPro" id="IPR016032">
    <property type="entry name" value="Sig_transdc_resp-reg_C-effctor"/>
</dbReference>
<evidence type="ECO:0000256" key="2">
    <source>
        <dbReference type="ARBA" id="ARBA00023125"/>
    </source>
</evidence>
<feature type="domain" description="HTH luxR-type" evidence="4">
    <location>
        <begin position="13"/>
        <end position="78"/>
    </location>
</feature>
<dbReference type="AlphaFoldDB" id="A0A0C5WIX1"/>
<dbReference type="SMART" id="SM00421">
    <property type="entry name" value="HTH_LUXR"/>
    <property type="match status" value="1"/>
</dbReference>
<gene>
    <name evidence="5" type="ORF">H744_1c1097</name>
</gene>
<dbReference type="InterPro" id="IPR000792">
    <property type="entry name" value="Tscrpt_reg_LuxR_C"/>
</dbReference>
<keyword evidence="6" id="KW-1185">Reference proteome</keyword>
<dbReference type="KEGG" id="pgb:H744_1c1097"/>
<keyword evidence="2" id="KW-0238">DNA-binding</keyword>
<dbReference type="GO" id="GO:0003677">
    <property type="term" value="F:DNA binding"/>
    <property type="evidence" value="ECO:0007669"/>
    <property type="project" value="UniProtKB-KW"/>
</dbReference>
<keyword evidence="3" id="KW-0804">Transcription</keyword>
<dbReference type="Proteomes" id="UP000032303">
    <property type="component" value="Chromosome 1"/>
</dbReference>
<dbReference type="PANTHER" id="PTHR44688">
    <property type="entry name" value="DNA-BINDING TRANSCRIPTIONAL ACTIVATOR DEVR_DOSR"/>
    <property type="match status" value="1"/>
</dbReference>
<evidence type="ECO:0000259" key="4">
    <source>
        <dbReference type="PROSITE" id="PS50043"/>
    </source>
</evidence>
<dbReference type="OrthoDB" id="9802186at2"/>
<dbReference type="EMBL" id="CP005973">
    <property type="protein sequence ID" value="AJR06122.1"/>
    <property type="molecule type" value="Genomic_DNA"/>
</dbReference>
<dbReference type="Pfam" id="PF00196">
    <property type="entry name" value="GerE"/>
    <property type="match status" value="1"/>
</dbReference>
<accession>A0A0C5WIX1</accession>
<evidence type="ECO:0000256" key="1">
    <source>
        <dbReference type="ARBA" id="ARBA00023015"/>
    </source>
</evidence>
<protein>
    <submittedName>
        <fullName evidence="5">Putative C4-dicarboxylate transport transcriptional regulatory protein dctR</fullName>
    </submittedName>
</protein>
<dbReference type="CDD" id="cd06170">
    <property type="entry name" value="LuxR_C_like"/>
    <property type="match status" value="1"/>
</dbReference>
<dbReference type="InterPro" id="IPR036388">
    <property type="entry name" value="WH-like_DNA-bd_sf"/>
</dbReference>
<dbReference type="GO" id="GO:0006355">
    <property type="term" value="P:regulation of DNA-templated transcription"/>
    <property type="evidence" value="ECO:0007669"/>
    <property type="project" value="InterPro"/>
</dbReference>
<dbReference type="PANTHER" id="PTHR44688:SF16">
    <property type="entry name" value="DNA-BINDING TRANSCRIPTIONAL ACTIVATOR DEVR_DOSR"/>
    <property type="match status" value="1"/>
</dbReference>
<organism evidence="5 6">
    <name type="scientific">Photobacterium gaetbulicola Gung47</name>
    <dbReference type="NCBI Taxonomy" id="658445"/>
    <lineage>
        <taxon>Bacteria</taxon>
        <taxon>Pseudomonadati</taxon>
        <taxon>Pseudomonadota</taxon>
        <taxon>Gammaproteobacteria</taxon>
        <taxon>Vibrionales</taxon>
        <taxon>Vibrionaceae</taxon>
        <taxon>Photobacterium</taxon>
    </lineage>
</organism>
<keyword evidence="1" id="KW-0805">Transcription regulation</keyword>
<evidence type="ECO:0000256" key="3">
    <source>
        <dbReference type="ARBA" id="ARBA00023163"/>
    </source>
</evidence>
<dbReference type="PROSITE" id="PS50043">
    <property type="entry name" value="HTH_LUXR_2"/>
    <property type="match status" value="1"/>
</dbReference>
<dbReference type="SUPFAM" id="SSF46894">
    <property type="entry name" value="C-terminal effector domain of the bipartite response regulators"/>
    <property type="match status" value="1"/>
</dbReference>
<dbReference type="PRINTS" id="PR00038">
    <property type="entry name" value="HTHLUXR"/>
</dbReference>
<sequence length="83" mass="8919">MSLSSSKQANADLGARVASLTDRERDLVPLIMQGKASKVIADELCISLRTVEIHLHNLFKKMGVASGIQLAFDGQRILALLSG</sequence>
<evidence type="ECO:0000313" key="6">
    <source>
        <dbReference type="Proteomes" id="UP000032303"/>
    </source>
</evidence>
<proteinExistence type="predicted"/>
<reference evidence="5 6" key="1">
    <citation type="submission" date="2013-05" db="EMBL/GenBank/DDBJ databases">
        <title>Complete genome sequence of the lipase-producing bacterium Photobacterium gaetbulicola Gung47.</title>
        <authorList>
            <person name="Kim Y.-O."/>
        </authorList>
    </citation>
    <scope>NUCLEOTIDE SEQUENCE [LARGE SCALE GENOMIC DNA]</scope>
    <source>
        <strain evidence="5 6">Gung47</strain>
    </source>
</reference>